<reference evidence="3 4" key="1">
    <citation type="submission" date="2021-12" db="EMBL/GenBank/DDBJ databases">
        <title>Genome sequencing of bacteria with rrn-lacking chromosome and rrn-plasmid.</title>
        <authorList>
            <person name="Anda M."/>
            <person name="Iwasaki W."/>
        </authorList>
    </citation>
    <scope>NUCLEOTIDE SEQUENCE [LARGE SCALE GENOMIC DNA]</scope>
    <source>
        <strain evidence="3 4">DSM 100852</strain>
        <plasmid evidence="3 4">pFA5</plasmid>
    </source>
</reference>
<name>A0AAU9CR11_9BACT</name>
<evidence type="ECO:0000313" key="3">
    <source>
        <dbReference type="EMBL" id="BDD12613.1"/>
    </source>
</evidence>
<protein>
    <recommendedName>
        <fullName evidence="2">eCIS core domain-containing protein</fullName>
    </recommendedName>
</protein>
<sequence length="718" mass="78724">MNTRTGTAREDKSQPAAHDVAQKKSVGGPAFQFVDNRPEAVAQRRLWEAGDGSLRAGRVAQLRSMAGGSSSQGRSVQRKENNTGLPDGLKSGVERLSGYSLDDVKVHRNSDKPAQLRAHAYAQGTDIHLGPGQEKHLPHEAWHVVQQKQGRVRPTMQMKGGENVNDDAGLEREADLMGGKVSQMASDGAFSGDGLNTVASRPSGNKARANILQRKAGHVPSVDTLTGQASRGLFGGEGLWSSGNYEAVLSKVGEYHDAAATPDNDYGRQIIKLEEILGAIGVWEGTYGSVNRAVPKRLFGRKTNEDKRRPVLKDLKTKVNTEDAGVRGQGKQDADAKHGRDRTALLKYVDDGAKSDDRRLKNSCEWIRAGKTVLYAVTPTGDSYARLLKGGKDPQKDEAFFPTGLKGAAGDVGNATVSYNEADLRDNANVLLDVQGKITGGWNQTGSPGVIAVVTPSKKNQATVWETLRHEVQHDSDKHKGRESLKGYRDAAEMVDFSRSIAVSDADDRREAMLEYDLTRYKTEYRAYSYQEGAAGGRYSSLDNSAQDKDFQGYRFSERQLAIFKHIYRGYKHTKDGWDNNGRLYDGTRFRAAVVAYWDPDSEGFNKYNSARVDDFYIALDNLGTKQAKTGLETTHGTDAAPVDVKTADPADPLVLELLGKIRKLDEDDLLYIKNESPAMRRKVDSHLAGVALQKVKDCMDGQLEDYEVGHAIASMFE</sequence>
<gene>
    <name evidence="3" type="ORF">FUAX_50450</name>
</gene>
<dbReference type="EMBL" id="AP025319">
    <property type="protein sequence ID" value="BDD12613.1"/>
    <property type="molecule type" value="Genomic_DNA"/>
</dbReference>
<feature type="domain" description="eCIS core" evidence="2">
    <location>
        <begin position="85"/>
        <end position="150"/>
    </location>
</feature>
<dbReference type="InterPro" id="IPR025295">
    <property type="entry name" value="eCIS_core_dom"/>
</dbReference>
<evidence type="ECO:0000259" key="2">
    <source>
        <dbReference type="Pfam" id="PF13699"/>
    </source>
</evidence>
<evidence type="ECO:0000256" key="1">
    <source>
        <dbReference type="SAM" id="MobiDB-lite"/>
    </source>
</evidence>
<feature type="region of interest" description="Disordered" evidence="1">
    <location>
        <begin position="63"/>
        <end position="92"/>
    </location>
</feature>
<dbReference type="KEGG" id="fax:FUAX_50450"/>
<feature type="region of interest" description="Disordered" evidence="1">
    <location>
        <begin position="320"/>
        <end position="340"/>
    </location>
</feature>
<organism evidence="3 4">
    <name type="scientific">Fulvitalea axinellae</name>
    <dbReference type="NCBI Taxonomy" id="1182444"/>
    <lineage>
        <taxon>Bacteria</taxon>
        <taxon>Pseudomonadati</taxon>
        <taxon>Bacteroidota</taxon>
        <taxon>Cytophagia</taxon>
        <taxon>Cytophagales</taxon>
        <taxon>Persicobacteraceae</taxon>
        <taxon>Fulvitalea</taxon>
    </lineage>
</organism>
<proteinExistence type="predicted"/>
<dbReference type="Pfam" id="PF13699">
    <property type="entry name" value="eCIS_core"/>
    <property type="match status" value="1"/>
</dbReference>
<geneLocation type="plasmid" evidence="3 4">
    <name>pFA5</name>
</geneLocation>
<dbReference type="AlphaFoldDB" id="A0AAU9CR11"/>
<dbReference type="RefSeq" id="WP_338395763.1">
    <property type="nucleotide sequence ID" value="NZ_AP025319.1"/>
</dbReference>
<accession>A0AAU9CR11</accession>
<feature type="region of interest" description="Disordered" evidence="1">
    <location>
        <begin position="1"/>
        <end position="32"/>
    </location>
</feature>
<keyword evidence="4" id="KW-1185">Reference proteome</keyword>
<keyword evidence="3" id="KW-0614">Plasmid</keyword>
<dbReference type="Proteomes" id="UP001348817">
    <property type="component" value="Plasmid pFA5"/>
</dbReference>
<evidence type="ECO:0000313" key="4">
    <source>
        <dbReference type="Proteomes" id="UP001348817"/>
    </source>
</evidence>